<dbReference type="PANTHER" id="PTHR47691">
    <property type="entry name" value="REGULATOR-RELATED"/>
    <property type="match status" value="1"/>
</dbReference>
<dbReference type="SMART" id="SM00421">
    <property type="entry name" value="HTH_LUXR"/>
    <property type="match status" value="1"/>
</dbReference>
<proteinExistence type="predicted"/>
<feature type="domain" description="HTH luxR-type" evidence="6">
    <location>
        <begin position="991"/>
        <end position="1056"/>
    </location>
</feature>
<dbReference type="RefSeq" id="WP_332519694.1">
    <property type="nucleotide sequence ID" value="NZ_JANRHA010000004.1"/>
</dbReference>
<dbReference type="Gene3D" id="1.10.10.10">
    <property type="entry name" value="Winged helix-like DNA-binding domain superfamily/Winged helix DNA-binding domain"/>
    <property type="match status" value="1"/>
</dbReference>
<evidence type="ECO:0000256" key="1">
    <source>
        <dbReference type="ARBA" id="ARBA00022741"/>
    </source>
</evidence>
<dbReference type="InterPro" id="IPR017441">
    <property type="entry name" value="Protein_kinase_ATP_BS"/>
</dbReference>
<keyword evidence="2 3" id="KW-0067">ATP-binding</keyword>
<dbReference type="InterPro" id="IPR058852">
    <property type="entry name" value="HTH_77"/>
</dbReference>
<reference evidence="7" key="1">
    <citation type="submission" date="2022-08" db="EMBL/GenBank/DDBJ databases">
        <title>Genome analysis of Corynebacteriales strain.</title>
        <authorList>
            <person name="Lee S.D."/>
        </authorList>
    </citation>
    <scope>NUCLEOTIDE SEQUENCE</scope>
    <source>
        <strain evidence="7">D3-21</strain>
    </source>
</reference>
<feature type="compositionally biased region" description="Basic and acidic residues" evidence="4">
    <location>
        <begin position="984"/>
        <end position="1000"/>
    </location>
</feature>
<dbReference type="Gene3D" id="3.30.200.20">
    <property type="entry name" value="Phosphorylase Kinase, domain 1"/>
    <property type="match status" value="1"/>
</dbReference>
<dbReference type="CDD" id="cd14014">
    <property type="entry name" value="STKc_PknB_like"/>
    <property type="match status" value="1"/>
</dbReference>
<dbReference type="Pfam" id="PF00196">
    <property type="entry name" value="GerE"/>
    <property type="match status" value="1"/>
</dbReference>
<dbReference type="Gene3D" id="1.25.40.10">
    <property type="entry name" value="Tetratricopeptide repeat domain"/>
    <property type="match status" value="1"/>
</dbReference>
<dbReference type="PRINTS" id="PR00364">
    <property type="entry name" value="DISEASERSIST"/>
</dbReference>
<keyword evidence="7" id="KW-0808">Transferase</keyword>
<evidence type="ECO:0000313" key="8">
    <source>
        <dbReference type="Proteomes" id="UP001152755"/>
    </source>
</evidence>
<dbReference type="PROSITE" id="PS00622">
    <property type="entry name" value="HTH_LUXR_1"/>
    <property type="match status" value="1"/>
</dbReference>
<dbReference type="SUPFAM" id="SSF48452">
    <property type="entry name" value="TPR-like"/>
    <property type="match status" value="1"/>
</dbReference>
<dbReference type="AlphaFoldDB" id="A0A9X4RDC2"/>
<evidence type="ECO:0000256" key="3">
    <source>
        <dbReference type="PROSITE-ProRule" id="PRU10141"/>
    </source>
</evidence>
<dbReference type="SUPFAM" id="SSF46894">
    <property type="entry name" value="C-terminal effector domain of the bipartite response regulators"/>
    <property type="match status" value="1"/>
</dbReference>
<dbReference type="PROSITE" id="PS00108">
    <property type="entry name" value="PROTEIN_KINASE_ST"/>
    <property type="match status" value="1"/>
</dbReference>
<dbReference type="GO" id="GO:0005524">
    <property type="term" value="F:ATP binding"/>
    <property type="evidence" value="ECO:0007669"/>
    <property type="project" value="UniProtKB-UniRule"/>
</dbReference>
<dbReference type="PROSITE" id="PS50011">
    <property type="entry name" value="PROTEIN_KINASE_DOM"/>
    <property type="match status" value="1"/>
</dbReference>
<dbReference type="InterPro" id="IPR011009">
    <property type="entry name" value="Kinase-like_dom_sf"/>
</dbReference>
<dbReference type="Pfam" id="PF25872">
    <property type="entry name" value="HTH_77"/>
    <property type="match status" value="1"/>
</dbReference>
<dbReference type="CDD" id="cd06170">
    <property type="entry name" value="LuxR_C_like"/>
    <property type="match status" value="1"/>
</dbReference>
<dbReference type="PANTHER" id="PTHR47691:SF3">
    <property type="entry name" value="HTH-TYPE TRANSCRIPTIONAL REGULATOR RV0890C-RELATED"/>
    <property type="match status" value="1"/>
</dbReference>
<dbReference type="GO" id="GO:0003677">
    <property type="term" value="F:DNA binding"/>
    <property type="evidence" value="ECO:0007669"/>
    <property type="project" value="InterPro"/>
</dbReference>
<dbReference type="Pfam" id="PF00931">
    <property type="entry name" value="NB-ARC"/>
    <property type="match status" value="1"/>
</dbReference>
<feature type="binding site" evidence="3">
    <location>
        <position position="55"/>
    </location>
    <ligand>
        <name>ATP</name>
        <dbReference type="ChEBI" id="CHEBI:30616"/>
    </ligand>
</feature>
<evidence type="ECO:0000256" key="2">
    <source>
        <dbReference type="ARBA" id="ARBA00022840"/>
    </source>
</evidence>
<protein>
    <submittedName>
        <fullName evidence="7">Protein kinase</fullName>
    </submittedName>
</protein>
<feature type="domain" description="Protein kinase" evidence="5">
    <location>
        <begin position="26"/>
        <end position="285"/>
    </location>
</feature>
<feature type="region of interest" description="Disordered" evidence="4">
    <location>
        <begin position="981"/>
        <end position="1000"/>
    </location>
</feature>
<dbReference type="EMBL" id="JANRHA010000004">
    <property type="protein sequence ID" value="MDG3014660.1"/>
    <property type="molecule type" value="Genomic_DNA"/>
</dbReference>
<dbReference type="InterPro" id="IPR008271">
    <property type="entry name" value="Ser/Thr_kinase_AS"/>
</dbReference>
<dbReference type="SUPFAM" id="SSF56112">
    <property type="entry name" value="Protein kinase-like (PK-like)"/>
    <property type="match status" value="1"/>
</dbReference>
<dbReference type="GO" id="GO:0006355">
    <property type="term" value="P:regulation of DNA-templated transcription"/>
    <property type="evidence" value="ECO:0007669"/>
    <property type="project" value="InterPro"/>
</dbReference>
<dbReference type="InterPro" id="IPR027417">
    <property type="entry name" value="P-loop_NTPase"/>
</dbReference>
<evidence type="ECO:0000259" key="6">
    <source>
        <dbReference type="PROSITE" id="PS50043"/>
    </source>
</evidence>
<dbReference type="InterPro" id="IPR011990">
    <property type="entry name" value="TPR-like_helical_dom_sf"/>
</dbReference>
<evidence type="ECO:0000259" key="5">
    <source>
        <dbReference type="PROSITE" id="PS50011"/>
    </source>
</evidence>
<comment type="caution">
    <text evidence="7">The sequence shown here is derived from an EMBL/GenBank/DDBJ whole genome shotgun (WGS) entry which is preliminary data.</text>
</comment>
<accession>A0A9X4RDC2</accession>
<dbReference type="InterPro" id="IPR036388">
    <property type="entry name" value="WH-like_DNA-bd_sf"/>
</dbReference>
<dbReference type="InterPro" id="IPR000792">
    <property type="entry name" value="Tscrpt_reg_LuxR_C"/>
</dbReference>
<dbReference type="SMART" id="SM00220">
    <property type="entry name" value="S_TKc"/>
    <property type="match status" value="1"/>
</dbReference>
<keyword evidence="8" id="KW-1185">Reference proteome</keyword>
<dbReference type="PROSITE" id="PS00107">
    <property type="entry name" value="PROTEIN_KINASE_ATP"/>
    <property type="match status" value="1"/>
</dbReference>
<dbReference type="SUPFAM" id="SSF52540">
    <property type="entry name" value="P-loop containing nucleoside triphosphate hydrolases"/>
    <property type="match status" value="1"/>
</dbReference>
<dbReference type="Pfam" id="PF00069">
    <property type="entry name" value="Pkinase"/>
    <property type="match status" value="1"/>
</dbReference>
<evidence type="ECO:0000256" key="4">
    <source>
        <dbReference type="SAM" id="MobiDB-lite"/>
    </source>
</evidence>
<sequence>MDDGDLCRTRRDPDLALMIELAAAGFDDAEEVGRGGFGTVYRAVQPELDRLVAVKVLTAELDAENQARFLREQRAMGRMTGHPNIVSVLAVGQTRTGRPYLVMPYHERGNLETRIRENGPLPVQQALSLGATLADALAAVHRLGIVHRDIKPANVLFTSFGEPALADFGIAHISGGFRTAAGTVTGSPAFTAPEVLTGDPPTPASDVHGLGATLFCALTGHAAFERHSGEQVVAQFLRITTQPAPDLRENGIPDVVSAVIERAMDRDPTRRPSATELAAQLRAVVGGDPAAPDPPGPLAAPAELPVELTSFVGRQTELTEIHDALATDRLVTLTGIGGVGKTRLALRAGSSSREAFPDGIWLVELGEVRDPATVVDTVASALGIRDYAGRTLLEVLVEVMSERNGLLVLDNCEQVVDAVADLVAILLSRCPDLRILATSREPLGLGETVIRVAPLTTPADGRATSPRDAARSDAVALFAERAAAAVPGFALSEANSSTVAQICARLDGLPLAIELAAARMRALSPEQILDRLTDRYRLLSRGARGVPPRQQTLRWSIDWSYDLCSPEEQHLWRQLSLFAGSFELDDVEGVCAAGESQLLDVLSSLVDKSILLREETAGTVRFRMLDTVREYGQEKVADTDEYADLCRRHRDWYQRLACDAEADWIGPRQLDWSTRLRQELPNLRQALEFGLTEDDDSALVITTALSPFWLARGMLTEGRRWLDRALDRPAAQSGPMRACAIYAVCMLTAFQDDRAATRIRADQAVAIADRDGDPVTLACAAIADGTAAVCNGEFDRAVTALEDAVERFAALGDIRLQIAALLHLGWAHQLRGERAAALADHGRVVELTESRGECLYRTYALWSSGVDVWRDGDRGRATRFLEEALRLTRRTDDPVMTFTCLQALAWITAQQGDPWRAVVLMAAAETLSRAVGSSPVSVADLRSHQVKFEQSTHDQLGPERSAAAHREGASMRMGDAIAYALGEQPRKASREDDDAPKLTKRERQIADLVADGLTNKAIATRLVISQRTVEGHVEHILGKLGFNSRAQVAAWVVEHSAGS</sequence>
<dbReference type="Proteomes" id="UP001152755">
    <property type="component" value="Unassembled WGS sequence"/>
</dbReference>
<evidence type="ECO:0000313" key="7">
    <source>
        <dbReference type="EMBL" id="MDG3014660.1"/>
    </source>
</evidence>
<name>A0A9X4RDC2_9ACTN</name>
<dbReference type="PROSITE" id="PS50043">
    <property type="entry name" value="HTH_LUXR_2"/>
    <property type="match status" value="1"/>
</dbReference>
<organism evidence="7 8">
    <name type="scientific">Speluncibacter jeojiensis</name>
    <dbReference type="NCBI Taxonomy" id="2710754"/>
    <lineage>
        <taxon>Bacteria</taxon>
        <taxon>Bacillati</taxon>
        <taxon>Actinomycetota</taxon>
        <taxon>Actinomycetes</taxon>
        <taxon>Mycobacteriales</taxon>
        <taxon>Speluncibacteraceae</taxon>
        <taxon>Speluncibacter</taxon>
    </lineage>
</organism>
<dbReference type="InterPro" id="IPR016032">
    <property type="entry name" value="Sig_transdc_resp-reg_C-effctor"/>
</dbReference>
<dbReference type="GO" id="GO:0004672">
    <property type="term" value="F:protein kinase activity"/>
    <property type="evidence" value="ECO:0007669"/>
    <property type="project" value="InterPro"/>
</dbReference>
<dbReference type="Gene3D" id="1.10.510.10">
    <property type="entry name" value="Transferase(Phosphotransferase) domain 1"/>
    <property type="match status" value="1"/>
</dbReference>
<dbReference type="InterPro" id="IPR000719">
    <property type="entry name" value="Prot_kinase_dom"/>
</dbReference>
<dbReference type="Gene3D" id="3.40.50.300">
    <property type="entry name" value="P-loop containing nucleotide triphosphate hydrolases"/>
    <property type="match status" value="1"/>
</dbReference>
<dbReference type="InterPro" id="IPR002182">
    <property type="entry name" value="NB-ARC"/>
</dbReference>
<keyword evidence="7" id="KW-0418">Kinase</keyword>
<dbReference type="PRINTS" id="PR00038">
    <property type="entry name" value="HTHLUXR"/>
</dbReference>
<gene>
    <name evidence="7" type="ORF">NVS88_08830</name>
</gene>
<dbReference type="GO" id="GO:0043531">
    <property type="term" value="F:ADP binding"/>
    <property type="evidence" value="ECO:0007669"/>
    <property type="project" value="InterPro"/>
</dbReference>
<keyword evidence="1 3" id="KW-0547">Nucleotide-binding</keyword>